<dbReference type="SUPFAM" id="SSF81606">
    <property type="entry name" value="PP2C-like"/>
    <property type="match status" value="1"/>
</dbReference>
<sequence>MILRALGIAPKPEVEVAPQPIPVAPGDVLLLCTDGLTNMLSEAEIEAILSLPDPLHPRADRLIQAANQAGGEDNITVLLVEFG</sequence>
<organism evidence="2 3">
    <name type="scientific">Candidatus Thermochlorobacter aerophilus</name>
    <dbReference type="NCBI Taxonomy" id="1868324"/>
    <lineage>
        <taxon>Bacteria</taxon>
        <taxon>Pseudomonadati</taxon>
        <taxon>Chlorobiota</taxon>
        <taxon>Chlorobiia</taxon>
        <taxon>Chlorobiales</taxon>
        <taxon>Candidatus Thermochlorobacteriaceae</taxon>
        <taxon>Candidatus Thermochlorobacter</taxon>
    </lineage>
</organism>
<dbReference type="PROSITE" id="PS51746">
    <property type="entry name" value="PPM_2"/>
    <property type="match status" value="1"/>
</dbReference>
<dbReference type="Gene3D" id="3.60.40.10">
    <property type="entry name" value="PPM-type phosphatase domain"/>
    <property type="match status" value="1"/>
</dbReference>
<comment type="caution">
    <text evidence="2">The sequence shown here is derived from an EMBL/GenBank/DDBJ whole genome shotgun (WGS) entry which is preliminary data.</text>
</comment>
<dbReference type="InterPro" id="IPR036457">
    <property type="entry name" value="PPM-type-like_dom_sf"/>
</dbReference>
<accession>A0A395LZE9</accession>
<dbReference type="Proteomes" id="UP000266389">
    <property type="component" value="Unassembled WGS sequence"/>
</dbReference>
<reference evidence="2 3" key="1">
    <citation type="journal article" date="2011" name="ISME J.">
        <title>Community ecology of hot spring cyanobacterial mats: predominant populations and their functional potential.</title>
        <authorList>
            <person name="Klatt C.G."/>
            <person name="Wood J.M."/>
            <person name="Rusch D.B."/>
            <person name="Bateson M.M."/>
            <person name="Hamamura N."/>
            <person name="Heidelberg J.F."/>
            <person name="Grossman A.R."/>
            <person name="Bhaya D."/>
            <person name="Cohan F.M."/>
            <person name="Kuhl M."/>
            <person name="Bryant D.A."/>
            <person name="Ward D.M."/>
        </authorList>
    </citation>
    <scope>NUCLEOTIDE SEQUENCE [LARGE SCALE GENOMIC DNA]</scope>
    <source>
        <strain evidence="2">OS</strain>
    </source>
</reference>
<evidence type="ECO:0000259" key="1">
    <source>
        <dbReference type="PROSITE" id="PS51746"/>
    </source>
</evidence>
<dbReference type="Pfam" id="PF07228">
    <property type="entry name" value="SpoIIE"/>
    <property type="match status" value="1"/>
</dbReference>
<feature type="domain" description="PPM-type phosphatase" evidence="1">
    <location>
        <begin position="1"/>
        <end position="82"/>
    </location>
</feature>
<evidence type="ECO:0000313" key="3">
    <source>
        <dbReference type="Proteomes" id="UP000266389"/>
    </source>
</evidence>
<dbReference type="EMBL" id="PHFL01000052">
    <property type="protein sequence ID" value="RFM23913.1"/>
    <property type="molecule type" value="Genomic_DNA"/>
</dbReference>
<protein>
    <recommendedName>
        <fullName evidence="1">PPM-type phosphatase domain-containing protein</fullName>
    </recommendedName>
</protein>
<dbReference type="AlphaFoldDB" id="A0A395LZE9"/>
<gene>
    <name evidence="2" type="ORF">D0433_08625</name>
</gene>
<name>A0A395LZE9_9BACT</name>
<evidence type="ECO:0000313" key="2">
    <source>
        <dbReference type="EMBL" id="RFM23913.1"/>
    </source>
</evidence>
<dbReference type="InterPro" id="IPR001932">
    <property type="entry name" value="PPM-type_phosphatase-like_dom"/>
</dbReference>
<proteinExistence type="predicted"/>